<dbReference type="PROSITE" id="PS51257">
    <property type="entry name" value="PROKAR_LIPOPROTEIN"/>
    <property type="match status" value="1"/>
</dbReference>
<accession>A0ABQ0J5H0</accession>
<keyword evidence="1" id="KW-0449">Lipoprotein</keyword>
<gene>
    <name evidence="1" type="ORF">JCM19239_3015</name>
</gene>
<sequence length="41" mass="4414">MIKELMAMMNPKRNSVTRLLTPIALALTIAACSSQPSALRA</sequence>
<dbReference type="Proteomes" id="UP000029223">
    <property type="component" value="Unassembled WGS sequence"/>
</dbReference>
<reference evidence="2" key="1">
    <citation type="submission" date="2014-09" db="EMBL/GenBank/DDBJ databases">
        <title>Vibrio variabilis JCM 19239. (C206) whole genome shotgun sequence.</title>
        <authorList>
            <person name="Sawabe T."/>
            <person name="Meirelles P."/>
            <person name="Nakanishi M."/>
            <person name="Sayaka M."/>
            <person name="Hattori M."/>
            <person name="Ohkuma M."/>
        </authorList>
    </citation>
    <scope>NUCLEOTIDE SEQUENCE [LARGE SCALE GENOMIC DNA]</scope>
    <source>
        <strain evidence="2">JCM 19239</strain>
    </source>
</reference>
<name>A0ABQ0J5H0_9VIBR</name>
<protein>
    <submittedName>
        <fullName evidence="1">LppC putative lipoprotein</fullName>
    </submittedName>
</protein>
<comment type="caution">
    <text evidence="1">The sequence shown here is derived from an EMBL/GenBank/DDBJ whole genome shotgun (WGS) entry which is preliminary data.</text>
</comment>
<evidence type="ECO:0000313" key="1">
    <source>
        <dbReference type="EMBL" id="GAL24032.1"/>
    </source>
</evidence>
<evidence type="ECO:0000313" key="2">
    <source>
        <dbReference type="Proteomes" id="UP000029223"/>
    </source>
</evidence>
<reference evidence="2" key="2">
    <citation type="submission" date="2014-09" db="EMBL/GenBank/DDBJ databases">
        <authorList>
            <consortium name="NBRP consortium"/>
            <person name="Sawabe T."/>
            <person name="Meirelles P."/>
            <person name="Nakanishi M."/>
            <person name="Sayaka M."/>
            <person name="Hattori M."/>
            <person name="Ohkuma M."/>
        </authorList>
    </citation>
    <scope>NUCLEOTIDE SEQUENCE [LARGE SCALE GENOMIC DNA]</scope>
    <source>
        <strain evidence="2">JCM 19239</strain>
    </source>
</reference>
<dbReference type="EMBL" id="BBMS01000002">
    <property type="protein sequence ID" value="GAL24032.1"/>
    <property type="molecule type" value="Genomic_DNA"/>
</dbReference>
<proteinExistence type="predicted"/>
<keyword evidence="2" id="KW-1185">Reference proteome</keyword>
<organism evidence="1 2">
    <name type="scientific">Vibrio variabilis</name>
    <dbReference type="NCBI Taxonomy" id="990271"/>
    <lineage>
        <taxon>Bacteria</taxon>
        <taxon>Pseudomonadati</taxon>
        <taxon>Pseudomonadota</taxon>
        <taxon>Gammaproteobacteria</taxon>
        <taxon>Vibrionales</taxon>
        <taxon>Vibrionaceae</taxon>
        <taxon>Vibrio</taxon>
    </lineage>
</organism>